<proteinExistence type="predicted"/>
<evidence type="ECO:0000313" key="2">
    <source>
        <dbReference type="EMBL" id="SBW20322.1"/>
    </source>
</evidence>
<feature type="compositionally biased region" description="Basic residues" evidence="1">
    <location>
        <begin position="233"/>
        <end position="244"/>
    </location>
</feature>
<accession>A0A1C3NW60</accession>
<keyword evidence="3" id="KW-1185">Reference proteome</keyword>
<dbReference type="EMBL" id="FLUV01000693">
    <property type="protein sequence ID" value="SBW20322.1"/>
    <property type="molecule type" value="Genomic_DNA"/>
</dbReference>
<sequence length="400" mass="43855">MTGQSGRIWPDPTFRCRAVRQGLSAASFLPLGPRTPRPSPRLSVPAVPVRVTTVLSLRYPGRRQTDTLGPVISSRASAGQRSGGDRHYRYRYRTGAQHPRGLGQRRARCHDVVDDDEQRLGHPTAVPPARNPGHESSMIAPSLALQAMTQDERTVEVGHTIRGGQTRLIRHRPGRPQHRNHPRRHAGPTQHPGSAVCEPAHVVEPAPAHRGPGRGHRHENDRTVVCRHDPGRGHRAGKCQHKRAGSVQPASFLEGQQDLATRTVVNGTREARRPPPPRVAICPGAARNARRSTAAEQTAQTAEPERPQPAQVRGRRRSRRTSNAAAIYVLGMCRMVTPSTSAWPTPGESCGKPSCGRRLPGHPRCTGSDHTTFPSTRKETIWILIETAAGLSRLPDTQHR</sequence>
<feature type="compositionally biased region" description="Low complexity" evidence="1">
    <location>
        <begin position="291"/>
        <end position="302"/>
    </location>
</feature>
<feature type="compositionally biased region" description="Basic residues" evidence="1">
    <location>
        <begin position="168"/>
        <end position="186"/>
    </location>
</feature>
<evidence type="ECO:0000313" key="3">
    <source>
        <dbReference type="Proteomes" id="UP000199013"/>
    </source>
</evidence>
<reference evidence="3" key="1">
    <citation type="submission" date="2016-02" db="EMBL/GenBank/DDBJ databases">
        <authorList>
            <person name="Wibberg D."/>
        </authorList>
    </citation>
    <scope>NUCLEOTIDE SEQUENCE [LARGE SCALE GENOMIC DNA]</scope>
</reference>
<feature type="region of interest" description="Disordered" evidence="1">
    <location>
        <begin position="114"/>
        <end position="135"/>
    </location>
</feature>
<dbReference type="AlphaFoldDB" id="A0A1C3NW60"/>
<feature type="compositionally biased region" description="Basic and acidic residues" evidence="1">
    <location>
        <begin position="218"/>
        <end position="232"/>
    </location>
</feature>
<dbReference type="Proteomes" id="UP000199013">
    <property type="component" value="Unassembled WGS sequence"/>
</dbReference>
<feature type="region of interest" description="Disordered" evidence="1">
    <location>
        <begin position="168"/>
        <end position="245"/>
    </location>
</feature>
<protein>
    <submittedName>
        <fullName evidence="2">Uncharacterized protein</fullName>
    </submittedName>
</protein>
<organism evidence="2 3">
    <name type="scientific">Candidatus Protofrankia californiensis</name>
    <dbReference type="NCBI Taxonomy" id="1839754"/>
    <lineage>
        <taxon>Bacteria</taxon>
        <taxon>Bacillati</taxon>
        <taxon>Actinomycetota</taxon>
        <taxon>Actinomycetes</taxon>
        <taxon>Frankiales</taxon>
        <taxon>Frankiaceae</taxon>
        <taxon>Protofrankia</taxon>
    </lineage>
</organism>
<name>A0A1C3NW60_9ACTN</name>
<feature type="region of interest" description="Disordered" evidence="1">
    <location>
        <begin position="285"/>
        <end position="321"/>
    </location>
</feature>
<gene>
    <name evidence="2" type="ORF">FDG2_1655</name>
</gene>
<evidence type="ECO:0000256" key="1">
    <source>
        <dbReference type="SAM" id="MobiDB-lite"/>
    </source>
</evidence>